<feature type="DNA-binding region" description="H-T-H motif" evidence="4">
    <location>
        <begin position="41"/>
        <end position="60"/>
    </location>
</feature>
<dbReference type="PANTHER" id="PTHR30055:SF220">
    <property type="entry name" value="TETR-FAMILY REGULATORY PROTEIN"/>
    <property type="match status" value="1"/>
</dbReference>
<name>A0A7X1FZF3_9SPHN</name>
<keyword evidence="1" id="KW-0805">Transcription regulation</keyword>
<dbReference type="PROSITE" id="PS50977">
    <property type="entry name" value="HTH_TETR_2"/>
    <property type="match status" value="1"/>
</dbReference>
<dbReference type="SUPFAM" id="SSF46689">
    <property type="entry name" value="Homeodomain-like"/>
    <property type="match status" value="1"/>
</dbReference>
<evidence type="ECO:0000256" key="1">
    <source>
        <dbReference type="ARBA" id="ARBA00023015"/>
    </source>
</evidence>
<dbReference type="InterPro" id="IPR036271">
    <property type="entry name" value="Tet_transcr_reg_TetR-rel_C_sf"/>
</dbReference>
<protein>
    <submittedName>
        <fullName evidence="6">TetR/AcrR family transcriptional regulator</fullName>
    </submittedName>
</protein>
<feature type="domain" description="HTH tetR-type" evidence="5">
    <location>
        <begin position="18"/>
        <end position="78"/>
    </location>
</feature>
<dbReference type="InterPro" id="IPR009057">
    <property type="entry name" value="Homeodomain-like_sf"/>
</dbReference>
<sequence length="206" mass="22789">MTTKATVRERRGQPSHREDLRGELLAAAVRYVLREGHESLSMRRLAEEVGVSPGAPYHHFPDRRALLVAVALEGYRAMFAQNSAGADADDDPRAALTSAFLNFIRFAAANPTLFTLMYESELVRPVLAPELAEAQAEGYQLMRRLIGRIATGISDTERAVRIATIWSAIFGYALQCNRSMLRAYPAEPPPDELAPQVVQQALRLLA</sequence>
<evidence type="ECO:0000259" key="5">
    <source>
        <dbReference type="PROSITE" id="PS50977"/>
    </source>
</evidence>
<comment type="caution">
    <text evidence="6">The sequence shown here is derived from an EMBL/GenBank/DDBJ whole genome shotgun (WGS) entry which is preliminary data.</text>
</comment>
<dbReference type="PRINTS" id="PR00455">
    <property type="entry name" value="HTHTETR"/>
</dbReference>
<evidence type="ECO:0000256" key="4">
    <source>
        <dbReference type="PROSITE-ProRule" id="PRU00335"/>
    </source>
</evidence>
<evidence type="ECO:0000313" key="7">
    <source>
        <dbReference type="Proteomes" id="UP000551327"/>
    </source>
</evidence>
<dbReference type="Pfam" id="PF13305">
    <property type="entry name" value="TetR_C_33"/>
    <property type="match status" value="1"/>
</dbReference>
<organism evidence="6 7">
    <name type="scientific">Novosphingobium piscinae</name>
    <dbReference type="NCBI Taxonomy" id="1507448"/>
    <lineage>
        <taxon>Bacteria</taxon>
        <taxon>Pseudomonadati</taxon>
        <taxon>Pseudomonadota</taxon>
        <taxon>Alphaproteobacteria</taxon>
        <taxon>Sphingomonadales</taxon>
        <taxon>Sphingomonadaceae</taxon>
        <taxon>Novosphingobium</taxon>
    </lineage>
</organism>
<proteinExistence type="predicted"/>
<dbReference type="InterPro" id="IPR025996">
    <property type="entry name" value="MT1864/Rv1816-like_C"/>
</dbReference>
<dbReference type="SUPFAM" id="SSF48498">
    <property type="entry name" value="Tetracyclin repressor-like, C-terminal domain"/>
    <property type="match status" value="1"/>
</dbReference>
<dbReference type="GO" id="GO:0003700">
    <property type="term" value="F:DNA-binding transcription factor activity"/>
    <property type="evidence" value="ECO:0007669"/>
    <property type="project" value="TreeGrafter"/>
</dbReference>
<reference evidence="6 7" key="1">
    <citation type="submission" date="2020-08" db="EMBL/GenBank/DDBJ databases">
        <title>The genome sequence of type strain Novosphingobium piscinae KCTC 42194.</title>
        <authorList>
            <person name="Liu Y."/>
        </authorList>
    </citation>
    <scope>NUCLEOTIDE SEQUENCE [LARGE SCALE GENOMIC DNA]</scope>
    <source>
        <strain evidence="6 7">KCTC 42194</strain>
    </source>
</reference>
<dbReference type="Proteomes" id="UP000551327">
    <property type="component" value="Unassembled WGS sequence"/>
</dbReference>
<dbReference type="Gene3D" id="1.10.357.10">
    <property type="entry name" value="Tetracycline Repressor, domain 2"/>
    <property type="match status" value="1"/>
</dbReference>
<dbReference type="EMBL" id="JACLAX010000011">
    <property type="protein sequence ID" value="MBC2669816.1"/>
    <property type="molecule type" value="Genomic_DNA"/>
</dbReference>
<dbReference type="AlphaFoldDB" id="A0A7X1FZF3"/>
<gene>
    <name evidence="6" type="ORF">H7F53_11735</name>
</gene>
<dbReference type="InterPro" id="IPR050109">
    <property type="entry name" value="HTH-type_TetR-like_transc_reg"/>
</dbReference>
<keyword evidence="3" id="KW-0804">Transcription</keyword>
<evidence type="ECO:0000256" key="2">
    <source>
        <dbReference type="ARBA" id="ARBA00023125"/>
    </source>
</evidence>
<evidence type="ECO:0000256" key="3">
    <source>
        <dbReference type="ARBA" id="ARBA00023163"/>
    </source>
</evidence>
<keyword evidence="7" id="KW-1185">Reference proteome</keyword>
<dbReference type="RefSeq" id="WP_185679680.1">
    <property type="nucleotide sequence ID" value="NZ_JACLAX010000011.1"/>
</dbReference>
<dbReference type="GO" id="GO:0000976">
    <property type="term" value="F:transcription cis-regulatory region binding"/>
    <property type="evidence" value="ECO:0007669"/>
    <property type="project" value="TreeGrafter"/>
</dbReference>
<evidence type="ECO:0000313" key="6">
    <source>
        <dbReference type="EMBL" id="MBC2669816.1"/>
    </source>
</evidence>
<dbReference type="PANTHER" id="PTHR30055">
    <property type="entry name" value="HTH-TYPE TRANSCRIPTIONAL REGULATOR RUTR"/>
    <property type="match status" value="1"/>
</dbReference>
<dbReference type="Pfam" id="PF00440">
    <property type="entry name" value="TetR_N"/>
    <property type="match status" value="1"/>
</dbReference>
<keyword evidence="2 4" id="KW-0238">DNA-binding</keyword>
<accession>A0A7X1FZF3</accession>
<dbReference type="InterPro" id="IPR001647">
    <property type="entry name" value="HTH_TetR"/>
</dbReference>